<dbReference type="Gene3D" id="1.10.8.430">
    <property type="entry name" value="Helical domain of apoptotic protease-activating factors"/>
    <property type="match status" value="1"/>
</dbReference>
<dbReference type="InterPro" id="IPR042197">
    <property type="entry name" value="Apaf_helical"/>
</dbReference>
<protein>
    <recommendedName>
        <fullName evidence="4">AAA+ ATPase domain-containing protein</fullName>
    </recommendedName>
</protein>
<dbReference type="InterPro" id="IPR050905">
    <property type="entry name" value="Plant_NBS-LRR"/>
</dbReference>
<keyword evidence="6" id="KW-1185">Reference proteome</keyword>
<keyword evidence="2" id="KW-0611">Plant defense</keyword>
<dbReference type="GO" id="GO:0043531">
    <property type="term" value="F:ADP binding"/>
    <property type="evidence" value="ECO:0007669"/>
    <property type="project" value="InterPro"/>
</dbReference>
<dbReference type="GO" id="GO:0006952">
    <property type="term" value="P:defense response"/>
    <property type="evidence" value="ECO:0007669"/>
    <property type="project" value="UniProtKB-KW"/>
</dbReference>
<organism evidence="5 6">
    <name type="scientific">Lactuca saligna</name>
    <name type="common">Willowleaf lettuce</name>
    <dbReference type="NCBI Taxonomy" id="75948"/>
    <lineage>
        <taxon>Eukaryota</taxon>
        <taxon>Viridiplantae</taxon>
        <taxon>Streptophyta</taxon>
        <taxon>Embryophyta</taxon>
        <taxon>Tracheophyta</taxon>
        <taxon>Spermatophyta</taxon>
        <taxon>Magnoliopsida</taxon>
        <taxon>eudicotyledons</taxon>
        <taxon>Gunneridae</taxon>
        <taxon>Pentapetalae</taxon>
        <taxon>asterids</taxon>
        <taxon>campanulids</taxon>
        <taxon>Asterales</taxon>
        <taxon>Asteraceae</taxon>
        <taxon>Cichorioideae</taxon>
        <taxon>Cichorieae</taxon>
        <taxon>Lactucinae</taxon>
        <taxon>Lactuca</taxon>
    </lineage>
</organism>
<dbReference type="Proteomes" id="UP001177003">
    <property type="component" value="Chromosome 8"/>
</dbReference>
<evidence type="ECO:0000259" key="4">
    <source>
        <dbReference type="SMART" id="SM00382"/>
    </source>
</evidence>
<evidence type="ECO:0000313" key="5">
    <source>
        <dbReference type="EMBL" id="CAI9299199.1"/>
    </source>
</evidence>
<gene>
    <name evidence="5" type="ORF">LSALG_LOCUS37921</name>
</gene>
<dbReference type="InterPro" id="IPR002182">
    <property type="entry name" value="NB-ARC"/>
</dbReference>
<feature type="domain" description="AAA+ ATPase" evidence="4">
    <location>
        <begin position="179"/>
        <end position="314"/>
    </location>
</feature>
<dbReference type="Gene3D" id="3.40.50.300">
    <property type="entry name" value="P-loop containing nucleotide triphosphate hydrolases"/>
    <property type="match status" value="1"/>
</dbReference>
<dbReference type="GO" id="GO:0005524">
    <property type="term" value="F:ATP binding"/>
    <property type="evidence" value="ECO:0007669"/>
    <property type="project" value="UniProtKB-KW"/>
</dbReference>
<dbReference type="SMART" id="SM00382">
    <property type="entry name" value="AAA"/>
    <property type="match status" value="1"/>
</dbReference>
<name>A0AA36EKC3_LACSI</name>
<evidence type="ECO:0000256" key="1">
    <source>
        <dbReference type="ARBA" id="ARBA00022614"/>
    </source>
</evidence>
<dbReference type="Pfam" id="PF00931">
    <property type="entry name" value="NB-ARC"/>
    <property type="match status" value="1"/>
</dbReference>
<evidence type="ECO:0000256" key="2">
    <source>
        <dbReference type="ARBA" id="ARBA00022821"/>
    </source>
</evidence>
<keyword evidence="1" id="KW-0433">Leucine-rich repeat</keyword>
<dbReference type="AlphaFoldDB" id="A0AA36EKC3"/>
<dbReference type="SUPFAM" id="SSF52540">
    <property type="entry name" value="P-loop containing nucleoside triphosphate hydrolases"/>
    <property type="match status" value="1"/>
</dbReference>
<keyword evidence="3" id="KW-0067">ATP-binding</keyword>
<accession>A0AA36EKC3</accession>
<dbReference type="PRINTS" id="PR00364">
    <property type="entry name" value="DISEASERSIST"/>
</dbReference>
<dbReference type="CDD" id="cd00009">
    <property type="entry name" value="AAA"/>
    <property type="match status" value="1"/>
</dbReference>
<dbReference type="EMBL" id="OX465084">
    <property type="protein sequence ID" value="CAI9299199.1"/>
    <property type="molecule type" value="Genomic_DNA"/>
</dbReference>
<proteinExistence type="predicted"/>
<sequence length="487" mass="54018">MADPVTSTVVGKIVDLLFSAAKREIDYVRNRTKNVEKLKSETQKLKDTRERIPQLIKAAKEKGEALVNGEEVKNWMNKAGDEISKVELFLEEEANAKKTCFNLQPCVNLCTLSHYSKMAKNKTASLLDLQNAGESHEKCLSIPTRTPGLVDLYQPKNLDGIDSHKLALRDTIQAIKDESNQIVGIYGSGGVGKTTLAKEVAVKMKNLFADIVFITVSQTVNVKEIKENVEVAAKRIINGEKILIILDDIWEPPVLSDLGIPCGKDHMNCKILLTSRKINVYEAMNVDKKIPVNILIPTEAWILFKRVVGDEKIANQDRLEKIANDVSKECGGLPLLIEAVGNALKSKPIDRWEAALKQLQKNAPVDIDPEIRQAFTKLKLSYDLLGSEVAKWCFLMCSLFKEDGIIDMLRLAEYGVALQKFNDPDSINDAQESAQTAVDILTSSSLLLSEGDKVKMHDVVRGVALFITSSSQGEEKDKFLVEAGKKI</sequence>
<dbReference type="PANTHER" id="PTHR33463:SF198">
    <property type="entry name" value="RPP4C3"/>
    <property type="match status" value="1"/>
</dbReference>
<evidence type="ECO:0000313" key="6">
    <source>
        <dbReference type="Proteomes" id="UP001177003"/>
    </source>
</evidence>
<keyword evidence="3" id="KW-0547">Nucleotide-binding</keyword>
<dbReference type="InterPro" id="IPR027417">
    <property type="entry name" value="P-loop_NTPase"/>
</dbReference>
<dbReference type="InterPro" id="IPR003593">
    <property type="entry name" value="AAA+_ATPase"/>
</dbReference>
<reference evidence="5" key="1">
    <citation type="submission" date="2023-04" db="EMBL/GenBank/DDBJ databases">
        <authorList>
            <person name="Vijverberg K."/>
            <person name="Xiong W."/>
            <person name="Schranz E."/>
        </authorList>
    </citation>
    <scope>NUCLEOTIDE SEQUENCE</scope>
</reference>
<evidence type="ECO:0000256" key="3">
    <source>
        <dbReference type="ARBA" id="ARBA00022840"/>
    </source>
</evidence>
<dbReference type="PANTHER" id="PTHR33463">
    <property type="entry name" value="NB-ARC DOMAIN-CONTAINING PROTEIN-RELATED"/>
    <property type="match status" value="1"/>
</dbReference>